<dbReference type="GeneID" id="55660801"/>
<accession>A0A2R4TCR8</accession>
<dbReference type="AlphaFoldDB" id="A0A2R4TCR8"/>
<dbReference type="RefSeq" id="WP_108154203.1">
    <property type="nucleotide sequence ID" value="NZ_CP026304.1"/>
</dbReference>
<dbReference type="EMBL" id="CP026304">
    <property type="protein sequence ID" value="AVZ76913.1"/>
    <property type="molecule type" value="Genomic_DNA"/>
</dbReference>
<dbReference type="KEGG" id="slk:SLUN_36750"/>
<reference evidence="1 2" key="1">
    <citation type="submission" date="2018-01" db="EMBL/GenBank/DDBJ databases">
        <title>Complete genome sequence of Streptomyces lunaelactis MM109T, a Ferroverdin A producer isolated from cave moonmilk deposits.</title>
        <authorList>
            <person name="Naome A."/>
            <person name="Martinet L."/>
            <person name="Maciejewska M."/>
            <person name="Anderssen S."/>
            <person name="Adam D."/>
            <person name="Tenconi E."/>
            <person name="Deflandre B."/>
            <person name="Arguelles-Arias A."/>
            <person name="Calusinska M."/>
            <person name="Copieters W."/>
            <person name="Karim L."/>
            <person name="Hanikenne M."/>
            <person name="Baurain D."/>
            <person name="van Wezel G."/>
            <person name="Smargiasso N."/>
            <person name="de Pauw E."/>
            <person name="Delfosse P."/>
            <person name="Rigali S."/>
        </authorList>
    </citation>
    <scope>NUCLEOTIDE SEQUENCE [LARGE SCALE GENOMIC DNA]</scope>
    <source>
        <strain evidence="1 2">MM109</strain>
    </source>
</reference>
<protein>
    <recommendedName>
        <fullName evidence="3">Mycothiol-dependent maleylpyruvate isomerase metal-binding domain-containing protein</fullName>
    </recommendedName>
</protein>
<dbReference type="Proteomes" id="UP000244201">
    <property type="component" value="Chromosome"/>
</dbReference>
<sequence>MSQPAEAAASPSRVTADDLDQAVQLAVTVLQEAPATAWGGKAGTLEWDCWETVEHLSDDLFAYAVQLGPRTPPLDGEVPFVWESRRPGGPGNAVHADRTAGPAGLLQVLEASGALLVAMVRTTPSHVRSYHGYGVSDPEGFGAMGIVETLVHTYDLAEGLGLVWDPPADLCARVLARLFPNAPVDTDPWLTLLWATGRTEVDGRPRLTTWRWYGEPRG</sequence>
<proteinExistence type="predicted"/>
<evidence type="ECO:0000313" key="2">
    <source>
        <dbReference type="Proteomes" id="UP000244201"/>
    </source>
</evidence>
<dbReference type="InterPro" id="IPR034660">
    <property type="entry name" value="DinB/YfiT-like"/>
</dbReference>
<name>A0A2R4TCR8_9ACTN</name>
<organism evidence="1 2">
    <name type="scientific">Streptomyces lunaelactis</name>
    <dbReference type="NCBI Taxonomy" id="1535768"/>
    <lineage>
        <taxon>Bacteria</taxon>
        <taxon>Bacillati</taxon>
        <taxon>Actinomycetota</taxon>
        <taxon>Actinomycetes</taxon>
        <taxon>Kitasatosporales</taxon>
        <taxon>Streptomycetaceae</taxon>
        <taxon>Streptomyces</taxon>
    </lineage>
</organism>
<dbReference type="SUPFAM" id="SSF109854">
    <property type="entry name" value="DinB/YfiT-like putative metalloenzymes"/>
    <property type="match status" value="1"/>
</dbReference>
<dbReference type="OrthoDB" id="4453346at2"/>
<gene>
    <name evidence="1" type="ORF">SLUN_36750</name>
</gene>
<evidence type="ECO:0000313" key="1">
    <source>
        <dbReference type="EMBL" id="AVZ76913.1"/>
    </source>
</evidence>
<keyword evidence="2" id="KW-1185">Reference proteome</keyword>
<evidence type="ECO:0008006" key="3">
    <source>
        <dbReference type="Google" id="ProtNLM"/>
    </source>
</evidence>